<sequence length="101" mass="10656">MSILLFVHVIIAVLLITVILLQQTGTDGLSGIGGSGGGNMGMVTARSAANFLTRTTIILAILFFINAIILANLSSQKQVDLDKKINESLEKEEGATLPMAK</sequence>
<proteinExistence type="inferred from homology"/>
<comment type="function">
    <text evidence="11 12">Involved in protein export. Participates in an early event of protein translocation.</text>
</comment>
<evidence type="ECO:0000256" key="7">
    <source>
        <dbReference type="ARBA" id="ARBA00022927"/>
    </source>
</evidence>
<keyword evidence="14" id="KW-1185">Reference proteome</keyword>
<comment type="similarity">
    <text evidence="2 12">Belongs to the SecG family.</text>
</comment>
<evidence type="ECO:0000313" key="14">
    <source>
        <dbReference type="Proteomes" id="UP001326613"/>
    </source>
</evidence>
<keyword evidence="10 12" id="KW-0472">Membrane</keyword>
<name>A0ABZ0UTA1_9RICK</name>
<evidence type="ECO:0000256" key="2">
    <source>
        <dbReference type="ARBA" id="ARBA00008445"/>
    </source>
</evidence>
<evidence type="ECO:0000256" key="6">
    <source>
        <dbReference type="ARBA" id="ARBA00022692"/>
    </source>
</evidence>
<evidence type="ECO:0000256" key="5">
    <source>
        <dbReference type="ARBA" id="ARBA00022475"/>
    </source>
</evidence>
<dbReference type="RefSeq" id="WP_323737825.1">
    <property type="nucleotide sequence ID" value="NZ_CP112932.1"/>
</dbReference>
<dbReference type="PRINTS" id="PR01651">
    <property type="entry name" value="SECGEXPORT"/>
</dbReference>
<dbReference type="Pfam" id="PF03840">
    <property type="entry name" value="SecG"/>
    <property type="match status" value="1"/>
</dbReference>
<feature type="transmembrane region" description="Helical" evidence="12">
    <location>
        <begin position="52"/>
        <end position="73"/>
    </location>
</feature>
<keyword evidence="4 12" id="KW-0813">Transport</keyword>
<dbReference type="Proteomes" id="UP001326613">
    <property type="component" value="Chromosome"/>
</dbReference>
<gene>
    <name evidence="13" type="ORF">Trichorick_00904</name>
</gene>
<evidence type="ECO:0000256" key="12">
    <source>
        <dbReference type="RuleBase" id="RU365087"/>
    </source>
</evidence>
<evidence type="ECO:0000256" key="3">
    <source>
        <dbReference type="ARBA" id="ARBA00017876"/>
    </source>
</evidence>
<reference evidence="13 14" key="1">
    <citation type="submission" date="2022-10" db="EMBL/GenBank/DDBJ databases">
        <title>Host association and intracellularity evolved multiple times independently in the Rickettsiales.</title>
        <authorList>
            <person name="Castelli M."/>
            <person name="Nardi T."/>
            <person name="Gammuto L."/>
            <person name="Bellinzona G."/>
            <person name="Sabaneyeva E."/>
            <person name="Potekhin A."/>
            <person name="Serra V."/>
            <person name="Petroni G."/>
            <person name="Sassera D."/>
        </authorList>
    </citation>
    <scope>NUCLEOTIDE SEQUENCE [LARGE SCALE GENOMIC DNA]</scope>
    <source>
        <strain evidence="13 14">Kr 154-4</strain>
    </source>
</reference>
<keyword evidence="5 12" id="KW-1003">Cell membrane</keyword>
<dbReference type="EMBL" id="CP112932">
    <property type="protein sequence ID" value="WPY01011.1"/>
    <property type="molecule type" value="Genomic_DNA"/>
</dbReference>
<keyword evidence="7 12" id="KW-0653">Protein transport</keyword>
<evidence type="ECO:0000256" key="8">
    <source>
        <dbReference type="ARBA" id="ARBA00022989"/>
    </source>
</evidence>
<keyword evidence="6 12" id="KW-0812">Transmembrane</keyword>
<keyword evidence="9 12" id="KW-0811">Translocation</keyword>
<evidence type="ECO:0000256" key="10">
    <source>
        <dbReference type="ARBA" id="ARBA00023136"/>
    </source>
</evidence>
<dbReference type="NCBIfam" id="TIGR00810">
    <property type="entry name" value="secG"/>
    <property type="match status" value="1"/>
</dbReference>
<accession>A0ABZ0UTA1</accession>
<protein>
    <recommendedName>
        <fullName evidence="3 12">Protein-export membrane protein SecG</fullName>
    </recommendedName>
</protein>
<evidence type="ECO:0000256" key="9">
    <source>
        <dbReference type="ARBA" id="ARBA00023010"/>
    </source>
</evidence>
<evidence type="ECO:0000256" key="4">
    <source>
        <dbReference type="ARBA" id="ARBA00022448"/>
    </source>
</evidence>
<evidence type="ECO:0000256" key="1">
    <source>
        <dbReference type="ARBA" id="ARBA00004651"/>
    </source>
</evidence>
<dbReference type="PANTHER" id="PTHR34182:SF1">
    <property type="entry name" value="PROTEIN-EXPORT MEMBRANE PROTEIN SECG"/>
    <property type="match status" value="1"/>
</dbReference>
<evidence type="ECO:0000313" key="13">
    <source>
        <dbReference type="EMBL" id="WPY01011.1"/>
    </source>
</evidence>
<dbReference type="PANTHER" id="PTHR34182">
    <property type="entry name" value="PROTEIN-EXPORT MEMBRANE PROTEIN SECG"/>
    <property type="match status" value="1"/>
</dbReference>
<evidence type="ECO:0000256" key="11">
    <source>
        <dbReference type="ARBA" id="ARBA00025182"/>
    </source>
</evidence>
<keyword evidence="8 12" id="KW-1133">Transmembrane helix</keyword>
<comment type="caution">
    <text evidence="12">Lacks conserved residue(s) required for the propagation of feature annotation.</text>
</comment>
<dbReference type="InterPro" id="IPR004692">
    <property type="entry name" value="SecG"/>
</dbReference>
<organism evidence="13 14">
    <name type="scientific">Candidatus Trichorickettsia mobilis</name>
    <dbReference type="NCBI Taxonomy" id="1346319"/>
    <lineage>
        <taxon>Bacteria</taxon>
        <taxon>Pseudomonadati</taxon>
        <taxon>Pseudomonadota</taxon>
        <taxon>Alphaproteobacteria</taxon>
        <taxon>Rickettsiales</taxon>
        <taxon>Rickettsiaceae</taxon>
        <taxon>Rickettsieae</taxon>
        <taxon>Candidatus Trichorickettsia</taxon>
    </lineage>
</organism>
<comment type="subcellular location">
    <subcellularLocation>
        <location evidence="1 12">Cell membrane</location>
        <topology evidence="1 12">Multi-pass membrane protein</topology>
    </subcellularLocation>
</comment>